<dbReference type="Pfam" id="PF01390">
    <property type="entry name" value="SEA"/>
    <property type="match status" value="1"/>
</dbReference>
<evidence type="ECO:0000256" key="2">
    <source>
        <dbReference type="ARBA" id="ARBA00022679"/>
    </source>
</evidence>
<dbReference type="GO" id="GO:0016020">
    <property type="term" value="C:membrane"/>
    <property type="evidence" value="ECO:0007669"/>
    <property type="project" value="UniProtKB-SubCell"/>
</dbReference>
<evidence type="ECO:0000256" key="9">
    <source>
        <dbReference type="SAM" id="Phobius"/>
    </source>
</evidence>
<keyword evidence="4 9" id="KW-1133">Transmembrane helix</keyword>
<dbReference type="AlphaFoldDB" id="A0A1I8GC35"/>
<dbReference type="GO" id="GO:0000030">
    <property type="term" value="F:mannosyltransferase activity"/>
    <property type="evidence" value="ECO:0007669"/>
    <property type="project" value="TreeGrafter"/>
</dbReference>
<feature type="region of interest" description="Disordered" evidence="8">
    <location>
        <begin position="367"/>
        <end position="458"/>
    </location>
</feature>
<evidence type="ECO:0000259" key="11">
    <source>
        <dbReference type="PROSITE" id="PS51162"/>
    </source>
</evidence>
<evidence type="ECO:0000256" key="6">
    <source>
        <dbReference type="ARBA" id="ARBA00023157"/>
    </source>
</evidence>
<comment type="caution">
    <text evidence="7">Lacks conserved residue(s) required for the propagation of feature annotation.</text>
</comment>
<feature type="region of interest" description="Disordered" evidence="8">
    <location>
        <begin position="472"/>
        <end position="494"/>
    </location>
</feature>
<evidence type="ECO:0000259" key="10">
    <source>
        <dbReference type="PROSITE" id="PS50024"/>
    </source>
</evidence>
<sequence length="789" mass="85792">HRHQGLCVRCDPGCRASACAFVRQWVGKQQDWAESPCSYRARDEAGWSVSGHNSGLNRNLGLALLVQLTALRAKTPTSTFPTGRERAVGFRANPMAAACLCWSRRILWSILNCRLRLLYFLLLLAAAACALMCVWTAATEAAGQIRLWCHKASDHRVALTPATAVSFLSPADEQLQIANKLPRLIHFTARSEHLRLEYRPLLRRWLSTHPSMSFWLWRNEDAACLTRLLYWPGSRLATALQTAQTSLERSDLVRVLALRSFGGLYLDLDTEPVRNLEHLFDEPIAGAMLAAEPLEHAKLLFGRNSLVSNAVMFSTPGHPFFDATVHAIADSLLAGTEKTAAMRRAGRPSIMYFNPLRHRRFRSIIAGRGRIHRKNSDAPESPGPGGGATSGLAPPPQPPPRPPDASTSDDEDLAVAKAGGASGDRPWPLGPLGGASSGDAWPPAPHQPNATVGGPWTQRPTVRIELPVARTSTAKPWQPWQPRPTPANNGRNCSNQPNQVIQTMQGLRYRPICQSQRPELYRDLQCGSGACFCVDVLTGEMIEATAVSVSQKMSCSSAAFSVSLGFEVNWQESMARQSSASFHEFAQKIEAELDGLFREFQGRQMARVLRLRPGSVIADIRLTSIGHVPSLDRDVQELKQLLDSRVASRKFAGMPVALRHYAFRREESPSDRNGQQQHQQNESDGANSGTDNQQQQQQQLSAASLLSSPGVLAAAIAGGVGCLLLVALLAMFCIYRSRKASGGSYKTNGVSTGRPGVGAGGGGSVGFSNGSNGGKKVIYTQAATQEYFA</sequence>
<feature type="transmembrane region" description="Helical" evidence="9">
    <location>
        <begin position="711"/>
        <end position="735"/>
    </location>
</feature>
<dbReference type="PROSITE" id="PS51162">
    <property type="entry name" value="THYROGLOBULIN_1_2"/>
    <property type="match status" value="1"/>
</dbReference>
<feature type="transmembrane region" description="Helical" evidence="9">
    <location>
        <begin position="117"/>
        <end position="138"/>
    </location>
</feature>
<evidence type="ECO:0000313" key="13">
    <source>
        <dbReference type="WBParaSite" id="maker-uti_cns_0001451-snap-gene-0.3-mRNA-1"/>
    </source>
</evidence>
<dbReference type="InterPro" id="IPR007577">
    <property type="entry name" value="GlycoTrfase_DXD_sugar-bd_CS"/>
</dbReference>
<dbReference type="Pfam" id="PF01034">
    <property type="entry name" value="Syndecan"/>
    <property type="match status" value="1"/>
</dbReference>
<name>A0A1I8GC35_9PLAT</name>
<feature type="compositionally biased region" description="Pro residues" evidence="8">
    <location>
        <begin position="393"/>
        <end position="403"/>
    </location>
</feature>
<accession>A0A1I8GC35</accession>
<reference evidence="13" key="1">
    <citation type="submission" date="2016-11" db="UniProtKB">
        <authorList>
            <consortium name="WormBaseParasite"/>
        </authorList>
    </citation>
    <scope>IDENTIFICATION</scope>
</reference>
<dbReference type="Pfam" id="PF04488">
    <property type="entry name" value="Gly_transf_sug"/>
    <property type="match status" value="1"/>
</dbReference>
<keyword evidence="2" id="KW-0808">Transferase</keyword>
<dbReference type="Proteomes" id="UP000095280">
    <property type="component" value="Unplaced"/>
</dbReference>
<evidence type="ECO:0000256" key="1">
    <source>
        <dbReference type="ARBA" id="ARBA00004479"/>
    </source>
</evidence>
<evidence type="ECO:0000256" key="8">
    <source>
        <dbReference type="SAM" id="MobiDB-lite"/>
    </source>
</evidence>
<evidence type="ECO:0000313" key="12">
    <source>
        <dbReference type="Proteomes" id="UP000095280"/>
    </source>
</evidence>
<dbReference type="InterPro" id="IPR051706">
    <property type="entry name" value="Glycosyltransferase_domain"/>
</dbReference>
<dbReference type="SUPFAM" id="SSF82671">
    <property type="entry name" value="SEA domain"/>
    <property type="match status" value="1"/>
</dbReference>
<dbReference type="SUPFAM" id="SSF57610">
    <property type="entry name" value="Thyroglobulin type-1 domain"/>
    <property type="match status" value="1"/>
</dbReference>
<proteinExistence type="predicted"/>
<feature type="domain" description="Thyroglobulin type-1" evidence="11">
    <location>
        <begin position="490"/>
        <end position="555"/>
    </location>
</feature>
<dbReference type="InterPro" id="IPR036857">
    <property type="entry name" value="Thyroglobulin_1_sf"/>
</dbReference>
<dbReference type="InterPro" id="IPR036364">
    <property type="entry name" value="SEA_dom_sf"/>
</dbReference>
<dbReference type="SUPFAM" id="SSF53448">
    <property type="entry name" value="Nucleotide-diphospho-sugar transferases"/>
    <property type="match status" value="1"/>
</dbReference>
<dbReference type="InterPro" id="IPR027789">
    <property type="entry name" value="Syndecan/Neurexin_dom"/>
</dbReference>
<dbReference type="PROSITE" id="PS50024">
    <property type="entry name" value="SEA"/>
    <property type="match status" value="1"/>
</dbReference>
<dbReference type="PANTHER" id="PTHR32385">
    <property type="entry name" value="MANNOSYL PHOSPHORYLINOSITOL CERAMIDE SYNTHASE"/>
    <property type="match status" value="1"/>
</dbReference>
<dbReference type="InterPro" id="IPR000716">
    <property type="entry name" value="Thyroglobulin_1"/>
</dbReference>
<keyword evidence="5 9" id="KW-0472">Membrane</keyword>
<keyword evidence="6" id="KW-1015">Disulfide bond</keyword>
<feature type="compositionally biased region" description="Polar residues" evidence="8">
    <location>
        <begin position="671"/>
        <end position="692"/>
    </location>
</feature>
<keyword evidence="3 9" id="KW-0812">Transmembrane</keyword>
<feature type="region of interest" description="Disordered" evidence="8">
    <location>
        <begin position="666"/>
        <end position="701"/>
    </location>
</feature>
<dbReference type="GO" id="GO:0051999">
    <property type="term" value="P:mannosyl-inositol phosphorylceramide biosynthetic process"/>
    <property type="evidence" value="ECO:0007669"/>
    <property type="project" value="TreeGrafter"/>
</dbReference>
<comment type="subcellular location">
    <subcellularLocation>
        <location evidence="1">Membrane</location>
        <topology evidence="1">Single-pass type I membrane protein</topology>
    </subcellularLocation>
</comment>
<evidence type="ECO:0000256" key="7">
    <source>
        <dbReference type="PROSITE-ProRule" id="PRU00500"/>
    </source>
</evidence>
<dbReference type="WBParaSite" id="maker-uti_cns_0001451-snap-gene-0.3-mRNA-1">
    <property type="protein sequence ID" value="maker-uti_cns_0001451-snap-gene-0.3-mRNA-1"/>
    <property type="gene ID" value="maker-uti_cns_0001451-snap-gene-0.3"/>
</dbReference>
<organism evidence="12 13">
    <name type="scientific">Macrostomum lignano</name>
    <dbReference type="NCBI Taxonomy" id="282301"/>
    <lineage>
        <taxon>Eukaryota</taxon>
        <taxon>Metazoa</taxon>
        <taxon>Spiralia</taxon>
        <taxon>Lophotrochozoa</taxon>
        <taxon>Platyhelminthes</taxon>
        <taxon>Rhabditophora</taxon>
        <taxon>Macrostomorpha</taxon>
        <taxon>Macrostomida</taxon>
        <taxon>Macrostomidae</taxon>
        <taxon>Macrostomum</taxon>
    </lineage>
</organism>
<dbReference type="InterPro" id="IPR000082">
    <property type="entry name" value="SEA_dom"/>
</dbReference>
<dbReference type="Gene3D" id="3.90.550.20">
    <property type="match status" value="1"/>
</dbReference>
<dbReference type="InterPro" id="IPR029044">
    <property type="entry name" value="Nucleotide-diphossugar_trans"/>
</dbReference>
<evidence type="ECO:0000256" key="4">
    <source>
        <dbReference type="ARBA" id="ARBA00022989"/>
    </source>
</evidence>
<feature type="domain" description="SEA" evidence="10">
    <location>
        <begin position="554"/>
        <end position="665"/>
    </location>
</feature>
<keyword evidence="12" id="KW-1185">Reference proteome</keyword>
<protein>
    <submittedName>
        <fullName evidence="13">Gb3_synth domain-containing protein</fullName>
    </submittedName>
</protein>
<evidence type="ECO:0000256" key="5">
    <source>
        <dbReference type="ARBA" id="ARBA00023136"/>
    </source>
</evidence>
<evidence type="ECO:0000256" key="3">
    <source>
        <dbReference type="ARBA" id="ARBA00022692"/>
    </source>
</evidence>
<dbReference type="PANTHER" id="PTHR32385:SF15">
    <property type="entry name" value="INOSITOL PHOSPHOCERAMIDE MANNOSYLTRANSFERASE 1"/>
    <property type="match status" value="1"/>
</dbReference>